<organism evidence="1 2">
    <name type="scientific">Zalaria obscura</name>
    <dbReference type="NCBI Taxonomy" id="2024903"/>
    <lineage>
        <taxon>Eukaryota</taxon>
        <taxon>Fungi</taxon>
        <taxon>Dikarya</taxon>
        <taxon>Ascomycota</taxon>
        <taxon>Pezizomycotina</taxon>
        <taxon>Dothideomycetes</taxon>
        <taxon>Dothideomycetidae</taxon>
        <taxon>Dothideales</taxon>
        <taxon>Zalariaceae</taxon>
        <taxon>Zalaria</taxon>
    </lineage>
</organism>
<name>A0ACC3SHM1_9PEZI</name>
<gene>
    <name evidence="1" type="ORF">M8818_002901</name>
</gene>
<dbReference type="EMBL" id="JAMKPW020000011">
    <property type="protein sequence ID" value="KAK8213598.1"/>
    <property type="molecule type" value="Genomic_DNA"/>
</dbReference>
<protein>
    <submittedName>
        <fullName evidence="1">Uncharacterized protein</fullName>
    </submittedName>
</protein>
<proteinExistence type="predicted"/>
<sequence length="537" mass="57021">MAIPAHDSSFGYSRIALNPQRTTNIFQPPLTPASAAPSPVQAYDGRLSQVRKRGRVDSAKENRNSFSTPQAYAYASTTAADSWMMPGSGLDSTGGRSPGGLANSRYNLAGGFDTPGLAAAARSEAENSREELNMRTRWTPGGAVSAPPAEDGDQDSWGVNHGPLARERNGKSRVSYTNTGTGSLSSQPQPEPESQHQNTWGTFVLTLVTDAASKVLDFCRNTAFHGFHAGGGKGYDFSIPSSEPSNLHTQTDLAADYIRVPTPVPGRYPSDSLYGYGWGAAAANEQENTPPRAAKRQQLDRDAWVVVDTDLATRDTPRDTRKISGRYGSLGREQASRASPRRSLLPVSSRRAASQVSYTGSPRTQNFSSAAGAGYGGAAGFGVGYGAGGGGGRDGERRASVAHTRSPGLRARKSIPNLNHTLSLGNPSRQSFGGVVPAGATGSPGSGSAPLSPEAQRFLDRKEKREREQERSMRKMSRQVQLLIQQGQAALGTRVEVEDGRGGLDAGGTMHLGRDDLEDEGFGEGEGEGWEEFEGKF</sequence>
<comment type="caution">
    <text evidence="1">The sequence shown here is derived from an EMBL/GenBank/DDBJ whole genome shotgun (WGS) entry which is preliminary data.</text>
</comment>
<keyword evidence="2" id="KW-1185">Reference proteome</keyword>
<reference evidence="1" key="1">
    <citation type="submission" date="2024-02" db="EMBL/GenBank/DDBJ databases">
        <title>Metagenome Assembled Genome of Zalaria obscura JY119.</title>
        <authorList>
            <person name="Vighnesh L."/>
            <person name="Jagadeeshwari U."/>
            <person name="Venkata Ramana C."/>
            <person name="Sasikala C."/>
        </authorList>
    </citation>
    <scope>NUCLEOTIDE SEQUENCE</scope>
    <source>
        <strain evidence="1">JY119</strain>
    </source>
</reference>
<evidence type="ECO:0000313" key="2">
    <source>
        <dbReference type="Proteomes" id="UP001320706"/>
    </source>
</evidence>
<evidence type="ECO:0000313" key="1">
    <source>
        <dbReference type="EMBL" id="KAK8213598.1"/>
    </source>
</evidence>
<dbReference type="Proteomes" id="UP001320706">
    <property type="component" value="Unassembled WGS sequence"/>
</dbReference>
<accession>A0ACC3SHM1</accession>